<dbReference type="EMBL" id="QTSX02003555">
    <property type="protein sequence ID" value="KAJ9070961.1"/>
    <property type="molecule type" value="Genomic_DNA"/>
</dbReference>
<comment type="caution">
    <text evidence="1">The sequence shown here is derived from an EMBL/GenBank/DDBJ whole genome shotgun (WGS) entry which is preliminary data.</text>
</comment>
<dbReference type="Proteomes" id="UP001165960">
    <property type="component" value="Unassembled WGS sequence"/>
</dbReference>
<reference evidence="1" key="1">
    <citation type="submission" date="2022-04" db="EMBL/GenBank/DDBJ databases">
        <title>Genome of the entomopathogenic fungus Entomophthora muscae.</title>
        <authorList>
            <person name="Elya C."/>
            <person name="Lovett B.R."/>
            <person name="Lee E."/>
            <person name="Macias A.M."/>
            <person name="Hajek A.E."/>
            <person name="De Bivort B.L."/>
            <person name="Kasson M.T."/>
            <person name="De Fine Licht H.H."/>
            <person name="Stajich J.E."/>
        </authorList>
    </citation>
    <scope>NUCLEOTIDE SEQUENCE</scope>
    <source>
        <strain evidence="1">Berkeley</strain>
    </source>
</reference>
<evidence type="ECO:0000313" key="1">
    <source>
        <dbReference type="EMBL" id="KAJ9070961.1"/>
    </source>
</evidence>
<evidence type="ECO:0000313" key="2">
    <source>
        <dbReference type="Proteomes" id="UP001165960"/>
    </source>
</evidence>
<name>A0ACC2T911_9FUNG</name>
<protein>
    <submittedName>
        <fullName evidence="1">Phosphoribosylformylglycinamidine synthase</fullName>
        <ecNumber evidence="1">6.3.5.3</ecNumber>
    </submittedName>
</protein>
<proteinExistence type="predicted"/>
<accession>A0ACC2T911</accession>
<keyword evidence="1" id="KW-0436">Ligase</keyword>
<gene>
    <name evidence="1" type="primary">ADE6_2</name>
    <name evidence="1" type="ORF">DSO57_1002177</name>
</gene>
<keyword evidence="2" id="KW-1185">Reference proteome</keyword>
<organism evidence="1 2">
    <name type="scientific">Entomophthora muscae</name>
    <dbReference type="NCBI Taxonomy" id="34485"/>
    <lineage>
        <taxon>Eukaryota</taxon>
        <taxon>Fungi</taxon>
        <taxon>Fungi incertae sedis</taxon>
        <taxon>Zoopagomycota</taxon>
        <taxon>Entomophthoromycotina</taxon>
        <taxon>Entomophthoromycetes</taxon>
        <taxon>Entomophthorales</taxon>
        <taxon>Entomophthoraceae</taxon>
        <taxon>Entomophthora</taxon>
    </lineage>
</organism>
<sequence length="1375" mass="149761">MLVLPGNSALAEFQVRKLLNSLESSDKKITQIAAYHVHFIDFVEPITDELMTGLKKLLDYGNGVENEGFRKILEEKIKQNRAQENPSIHMVQGKIESFFVLPRPGAISPWSSKATNILQVCGLKDKIRRIERGLAYFIVRPEDTQELQQQEIIDHFGDIFHDRMTQIITVDIPTPESIFKSGSPKPLVQVEMNNSNSNPREALISANTEFGLALAEDEIDYLVNSFCGTGAPGVKPLLRDPTDVELMMFAQVNSEHCRHKIFGADWTINGEAKPNSLFGMIRNTYKLHPERILSAYSDNAAVLQGYPAKNFGVVAKADVPNTYTETDEASDIHFVVKVETHNHPTAVSPFPGAATGSGGEIRDEGAVGTGSKPKTGLTGFTVSNLCIPGFTMPWEEEIGKPAQIASSLDIMLEAPLGGAAFNNEFGRPNTAGYFRTYCQRIGNTDEVRGYHKPIMLAGGLGTVLPKNVIKQSISPGAKLIVLGGPCMLIGLGGGAASSMASGTSRAELDFASVQRDNPEMQRRCQEVINACTLLPDNPIQSIHDVGAGGLSNALPEIVHDSNLGAIIQLRDIPCDDPTMSPMEIWCNESQERYVLAVDASRLAEFEAMCTRERCPYAVVGEATSELVLRVEDSLLGSASIDLPMDMLFGKPPKMSRVDQPRRLPLTPFDAKLVKYLPANNDRIQDAVWRLLHLPSVASKSFLITIGDRSVTGLITRDQMVGPWQVPVADVSVTSTTYFTATGEAMAMGERTPLALISQAASARMAVAESITNIAAACIHDISRIRLSANWMCSASTPGEGAGLYEAVQAIGLELCPALGITIPVGKDSMSMKTSWTEPSGEKKEVVSPLSLIITAFAPVDNVKKTLTPELKTSSEKETSTVLLLIDIAQGRQRLGGSSLAQVYNDVGDECPDLENPDILRAFFSGVQASRAKPSASGEYDSMLLAYHDRSDGGLFVTLAEMAFAGHVGFSVDLASYAESPDLVTSALFNEELGAVIQVEQEDVDNVIALFGECGFPTAHIHQLGSVNSLAERENIKFLCSGAPVFEATRCRLQEMWAETSYRMQALRDNPQCAEQEYLAIADCKDPGLSYTTTFDPLLSRPLPSTRPLVAILRDQGVNGHMEMANAFHRAGFTAVDVHMSDLASGHVSLAAFHGLAACGGFSYGDVLGAGRGWAQSALLNPVIRKELSHFFAERNDTFALGVCNGCQFISSLKELIPGAEHWPKFVSNQSLRYESRVCMVEIPTDSRSSVFFNDMRGSRIPIPVAHGEGFAQFTSLEHEQNFFNAGLVGLQYVDNYGKVTQNFPANPNGSPRGLAGCTTPDGRVLITMPHPERVVRSHANSYYPSSRHHPLYSSEEGPWMRMFYNARFWLESLGI</sequence>
<dbReference type="EC" id="6.3.5.3" evidence="1"/>